<evidence type="ECO:0000313" key="1">
    <source>
        <dbReference type="EMBL" id="CAJ2643953.1"/>
    </source>
</evidence>
<reference evidence="1" key="1">
    <citation type="submission" date="2023-10" db="EMBL/GenBank/DDBJ databases">
        <authorList>
            <person name="Rodriguez Cubillos JULIANA M."/>
            <person name="De Vega J."/>
        </authorList>
    </citation>
    <scope>NUCLEOTIDE SEQUENCE</scope>
</reference>
<dbReference type="Proteomes" id="UP001177021">
    <property type="component" value="Unassembled WGS sequence"/>
</dbReference>
<keyword evidence="2" id="KW-1185">Reference proteome</keyword>
<comment type="caution">
    <text evidence="1">The sequence shown here is derived from an EMBL/GenBank/DDBJ whole genome shotgun (WGS) entry which is preliminary data.</text>
</comment>
<gene>
    <name evidence="1" type="ORF">MILVUS5_LOCUS13087</name>
</gene>
<protein>
    <submittedName>
        <fullName evidence="1">Uncharacterized protein</fullName>
    </submittedName>
</protein>
<organism evidence="1 2">
    <name type="scientific">Trifolium pratense</name>
    <name type="common">Red clover</name>
    <dbReference type="NCBI Taxonomy" id="57577"/>
    <lineage>
        <taxon>Eukaryota</taxon>
        <taxon>Viridiplantae</taxon>
        <taxon>Streptophyta</taxon>
        <taxon>Embryophyta</taxon>
        <taxon>Tracheophyta</taxon>
        <taxon>Spermatophyta</taxon>
        <taxon>Magnoliopsida</taxon>
        <taxon>eudicotyledons</taxon>
        <taxon>Gunneridae</taxon>
        <taxon>Pentapetalae</taxon>
        <taxon>rosids</taxon>
        <taxon>fabids</taxon>
        <taxon>Fabales</taxon>
        <taxon>Fabaceae</taxon>
        <taxon>Papilionoideae</taxon>
        <taxon>50 kb inversion clade</taxon>
        <taxon>NPAAA clade</taxon>
        <taxon>Hologalegina</taxon>
        <taxon>IRL clade</taxon>
        <taxon>Trifolieae</taxon>
        <taxon>Trifolium</taxon>
    </lineage>
</organism>
<dbReference type="EMBL" id="CASHSV030000034">
    <property type="protein sequence ID" value="CAJ2643953.1"/>
    <property type="molecule type" value="Genomic_DNA"/>
</dbReference>
<evidence type="ECO:0000313" key="2">
    <source>
        <dbReference type="Proteomes" id="UP001177021"/>
    </source>
</evidence>
<name>A0ACB0JFV4_TRIPR</name>
<proteinExistence type="predicted"/>
<accession>A0ACB0JFV4</accession>
<sequence length="85" mass="9608">MKNNMAKTLKLVSAIILVVFLFYIVEEVASIEEKESYIHSRSNAKCISPKDCLHVAIQVPIQSSMFIVVCEDGFCQVYEKMGFSD</sequence>